<comment type="subcellular location">
    <subcellularLocation>
        <location evidence="1">Nucleus</location>
    </subcellularLocation>
</comment>
<evidence type="ECO:0000256" key="1">
    <source>
        <dbReference type="ARBA" id="ARBA00004123"/>
    </source>
</evidence>
<feature type="compositionally biased region" description="Gly residues" evidence="10">
    <location>
        <begin position="1686"/>
        <end position="1696"/>
    </location>
</feature>
<dbReference type="PANTHER" id="PTHR15502">
    <property type="entry name" value="CALCINEURIN-BINDING PROTEIN CABIN 1-RELATED"/>
    <property type="match status" value="1"/>
</dbReference>
<evidence type="ECO:0000256" key="9">
    <source>
        <dbReference type="PROSITE-ProRule" id="PRU00339"/>
    </source>
</evidence>
<keyword evidence="3" id="KW-0677">Repeat</keyword>
<feature type="region of interest" description="Disordered" evidence="10">
    <location>
        <begin position="1889"/>
        <end position="2106"/>
    </location>
</feature>
<evidence type="ECO:0000256" key="10">
    <source>
        <dbReference type="SAM" id="MobiDB-lite"/>
    </source>
</evidence>
<feature type="region of interest" description="Disordered" evidence="10">
    <location>
        <begin position="1383"/>
        <end position="1433"/>
    </location>
</feature>
<feature type="domain" description="Calcineurin-binding protein cabin-1 MEF2-binding" evidence="11">
    <location>
        <begin position="2098"/>
        <end position="2132"/>
    </location>
</feature>
<evidence type="ECO:0000256" key="5">
    <source>
        <dbReference type="ARBA" id="ARBA00022853"/>
    </source>
</evidence>
<evidence type="ECO:0000256" key="2">
    <source>
        <dbReference type="ARBA" id="ARBA00022553"/>
    </source>
</evidence>
<name>A0A8M1F3A0_URSMA</name>
<feature type="repeat" description="TPR" evidence="9">
    <location>
        <begin position="90"/>
        <end position="123"/>
    </location>
</feature>
<keyword evidence="5" id="KW-0156">Chromatin regulator</keyword>
<proteinExistence type="predicted"/>
<feature type="region of interest" description="Disordered" evidence="10">
    <location>
        <begin position="2139"/>
        <end position="2162"/>
    </location>
</feature>
<feature type="compositionally biased region" description="Polar residues" evidence="10">
    <location>
        <begin position="1348"/>
        <end position="1370"/>
    </location>
</feature>
<feature type="compositionally biased region" description="Low complexity" evidence="10">
    <location>
        <begin position="1327"/>
        <end position="1343"/>
    </location>
</feature>
<evidence type="ECO:0000313" key="13">
    <source>
        <dbReference type="RefSeq" id="XP_040475434.1"/>
    </source>
</evidence>
<evidence type="ECO:0000256" key="6">
    <source>
        <dbReference type="ARBA" id="ARBA00023242"/>
    </source>
</evidence>
<keyword evidence="6" id="KW-0539">Nucleus</keyword>
<feature type="compositionally biased region" description="Basic and acidic residues" evidence="10">
    <location>
        <begin position="1301"/>
        <end position="1324"/>
    </location>
</feature>
<dbReference type="Gene3D" id="1.25.40.10">
    <property type="entry name" value="Tetratricopeptide repeat domain"/>
    <property type="match status" value="2"/>
</dbReference>
<protein>
    <recommendedName>
        <fullName evidence="7">Calcineurin-binding protein cabin-1</fullName>
    </recommendedName>
    <alternativeName>
        <fullName evidence="8">Calcineurin inhibitor</fullName>
    </alternativeName>
</protein>
<evidence type="ECO:0000256" key="4">
    <source>
        <dbReference type="ARBA" id="ARBA00022803"/>
    </source>
</evidence>
<dbReference type="InterPro" id="IPR019734">
    <property type="entry name" value="TPR_rpt"/>
</dbReference>
<dbReference type="GO" id="GO:0005634">
    <property type="term" value="C:nucleus"/>
    <property type="evidence" value="ECO:0007669"/>
    <property type="project" value="UniProtKB-SubCell"/>
</dbReference>
<keyword evidence="4 9" id="KW-0802">TPR repeat</keyword>
<dbReference type="Proteomes" id="UP000261680">
    <property type="component" value="Unplaced"/>
</dbReference>
<feature type="region of interest" description="Disordered" evidence="10">
    <location>
        <begin position="368"/>
        <end position="400"/>
    </location>
</feature>
<feature type="region of interest" description="Disordered" evidence="10">
    <location>
        <begin position="1299"/>
        <end position="1370"/>
    </location>
</feature>
<dbReference type="CDD" id="cd13839">
    <property type="entry name" value="MEF2_binding"/>
    <property type="match status" value="1"/>
</dbReference>
<dbReference type="PANTHER" id="PTHR15502:SF7">
    <property type="entry name" value="CALCINEURIN-BINDING PROTEIN CABIN-1"/>
    <property type="match status" value="1"/>
</dbReference>
<feature type="region of interest" description="Disordered" evidence="10">
    <location>
        <begin position="1639"/>
        <end position="1824"/>
    </location>
</feature>
<feature type="compositionally biased region" description="Basic and acidic residues" evidence="10">
    <location>
        <begin position="1755"/>
        <end position="1765"/>
    </location>
</feature>
<feature type="compositionally biased region" description="Low complexity" evidence="10">
    <location>
        <begin position="1779"/>
        <end position="1800"/>
    </location>
</feature>
<dbReference type="Pfam" id="PF09047">
    <property type="entry name" value="MEF2_binding"/>
    <property type="match status" value="1"/>
</dbReference>
<reference evidence="13" key="1">
    <citation type="submission" date="2025-08" db="UniProtKB">
        <authorList>
            <consortium name="RefSeq"/>
        </authorList>
    </citation>
    <scope>IDENTIFICATION</scope>
    <source>
        <tissue evidence="13">Whole blood</tissue>
    </source>
</reference>
<evidence type="ECO:0000256" key="7">
    <source>
        <dbReference type="ARBA" id="ARBA00071005"/>
    </source>
</evidence>
<feature type="compositionally biased region" description="Basic and acidic residues" evidence="10">
    <location>
        <begin position="1715"/>
        <end position="1724"/>
    </location>
</feature>
<dbReference type="PROSITE" id="PS50005">
    <property type="entry name" value="TPR"/>
    <property type="match status" value="1"/>
</dbReference>
<sequence length="2162" mass="239831">MIRIAALNASSTIEDDHEGSFKSHKTQTKEAQEAEAFALYHKALDLQKHDRFEESAKAYHELLEARLLREAVPSGDEKEGLKHPGLMLKYSTYKNLAQLAAQREDLETAMEFYLEAVMLDSTDVNLWYKIGHVALRLIRVPLARHAFEEGLRCNPDHWPCLDNLITVLYTLSDYTTCLYFICKALEKDCRYSKGLVLKEKIFEEQPCLRKDSLRMFLKCDMSIHDVSVSAAETQAIVEEALGLRKKRQALTVREKEPDLKLVQPIPFFTWKCLGESLLAMYNHLTTCEPLRPSLGKRIDLSDYQDPSQPLVSSVVVAPVSVIQPSPVTASPAVAVAEPVLSYAPVAAASFPLHSPSLLETGVPVGDISGGDKSKKGVKRKKIAEESGETAKRRSARVRNTKCKKEEKVDFQELLMKFLPSRLRKLDPEEEDDPFNTYEVQSEAKLQSFPNIGPHRLSYDSATFMESEKQDVHAFLLENLTNGGILELMMRYLKSMGHKFLLRWPPGLTEVVLSIYHSWRRHSTSLPNPLLRDCSNKHIKDMMLMSLSCMELQLDQWLLTKGRSSAVSPRNCPAGVVNGRFGPDFPGTHFLGDLLQLSFASSQRDLFEDGWLEFVVRVYWLKARFLALQGDMEQALENYDICTELLQSSTAIQAEAGTEQRDIIIRLPNLYNDSVVSLEEIDKNLKSLERCQSLEEIQRLYEAGDYKAVVHLLRPTLCTSGFDRAKHLEFMTSIPERPAQLLLLQDSLLRLKDHRQCFECSDVALHEAVQQMVNASESAAKEEWVATVTQLLLGIEQALSADNSGSILKESSSSTGLTRLTNNLIQVIDCSMAVQEEPKEPHVSSVLPWIILHRIIWQEEDTFHSLCHQQQLQNPTDEVMAETPMLPSSLMLLNTAHEYLGRRSWCCNSDGALLRFYVRVLQKELAASTSEDTHPYKEELETALEQCFYCLYSFPSKKSKARYLEEHSAQQVDLIWEDALFMFEYFKPKTLPEFDSYKTSTVSADLANLLKRIATIVPRTERPALSLDKVSAYIEGASAEVPCLPEGADPSPPVVNELYYLLADYHFKNKEQSKAIKFYMHDICICPNRFDSWAGMALARASRIQDKLNSNELKSDGPIWKHATPVLNCFRRALEIDSSNLSLWIEYGTMSYALHSFASRQLKQWRAELPPELVQQMEGRRDSMLETARHCFTSAARCEGDGDEEEWLIHYMLGKVAEKQQQPPAVYLLHYRQAGHYLHEEAARYPKKIHYHNPPELAMEALEVYFRLHASILKLLGKPDSGVSAEVLVNFMKEAAEGPFARGEEKNTPKASEKEKACLVDEDSHSSAGTLPGPGASLPSSSGPERSQDSTAVALSDSSSTQDFFNEPASSLEGSRKLYVEKKLPISSSQAGPTAKDLQGATEERGKTEESLESTEGFRATEQGSQKPAADPPASACIAVKPAASAPALWDGRKRADPLAEPAAFPQGLPAGAEERRQFLTEQCIAAFHLCLSRFPQHYKSLYRLAFLYTYSKTHRNLQWARDVLLGSGIPWQQLQHMPAQGLFCERNKTNFFNGIWRIPVDEIDRPGSFAWHMNRSIVLLLKVLAQLRDHSTLLKVSSMLQRTPDQGKKYLRDADRQVLAQRAFILTVKVLEDTLSELAEGSERPGPKACGLPGARMTTDVPHKASPEDSQEGLPHSKKPPLADGSGPGAEPGGKAGPLNHRPVAMEAGDSTDQAGERKDKESPRAGPTEPMDTGEATARCSDSERAPPPQPGRPPRDRGPESRPTELSLEELSISARQQPSPLTSAQPAPAAAPATTPGARGGSHPEEPPTRPSRKRKLLEDTESGKTLLLDAYRVWQQGQKGVAYDLGRIERIMSETYMLIKQVDEEAALEQAVKFCQAHLGAAAQRQAAGDTPTTPKHPKDSRENFFPGAVAPTAPDPVPADTLQRPSDTHAKPRPAPAASTAIIPCLPSVSASTPDPSKDSGPPRLHRPEATPSMISLGPEGEELAGGAEGMGFPPQEPLHSEQVKTVPESPSTEPHCWPTEPTPRPGTEPTCSQVTSSKVPSGASAQPPEGPPSKAEPGRAKSRLLPSMPKLVIPSAATKFPPEITVTPPTPTLLSPKGSISEETKQKLKSAILSAQSAANVRKESLCQPALEVLETSSQESSLESETDEDDDYMDI</sequence>
<evidence type="ECO:0000256" key="8">
    <source>
        <dbReference type="ARBA" id="ARBA00078627"/>
    </source>
</evidence>
<feature type="compositionally biased region" description="Basic and acidic residues" evidence="10">
    <location>
        <begin position="382"/>
        <end position="391"/>
    </location>
</feature>
<accession>A0A8M1F3A0</accession>
<evidence type="ECO:0000256" key="3">
    <source>
        <dbReference type="ARBA" id="ARBA00022737"/>
    </source>
</evidence>
<dbReference type="FunFam" id="1.25.40.10:FF:000654">
    <property type="entry name" value="Calcineurin-binding protein 1"/>
    <property type="match status" value="1"/>
</dbReference>
<dbReference type="SMART" id="SM00028">
    <property type="entry name" value="TPR"/>
    <property type="match status" value="5"/>
</dbReference>
<dbReference type="InterPro" id="IPR033053">
    <property type="entry name" value="Hir3/CABIN1"/>
</dbReference>
<dbReference type="GeneID" id="103669278"/>
<keyword evidence="2" id="KW-0597">Phosphoprotein</keyword>
<dbReference type="GO" id="GO:0006325">
    <property type="term" value="P:chromatin organization"/>
    <property type="evidence" value="ECO:0007669"/>
    <property type="project" value="UniProtKB-KW"/>
</dbReference>
<dbReference type="SUPFAM" id="SSF48452">
    <property type="entry name" value="TPR-like"/>
    <property type="match status" value="2"/>
</dbReference>
<evidence type="ECO:0000259" key="11">
    <source>
        <dbReference type="Pfam" id="PF09047"/>
    </source>
</evidence>
<evidence type="ECO:0000313" key="12">
    <source>
        <dbReference type="Proteomes" id="UP000261680"/>
    </source>
</evidence>
<feature type="compositionally biased region" description="Acidic residues" evidence="10">
    <location>
        <begin position="2149"/>
        <end position="2162"/>
    </location>
</feature>
<organism evidence="12 13">
    <name type="scientific">Ursus maritimus</name>
    <name type="common">Polar bear</name>
    <name type="synonym">Thalarctos maritimus</name>
    <dbReference type="NCBI Taxonomy" id="29073"/>
    <lineage>
        <taxon>Eukaryota</taxon>
        <taxon>Metazoa</taxon>
        <taxon>Chordata</taxon>
        <taxon>Craniata</taxon>
        <taxon>Vertebrata</taxon>
        <taxon>Euteleostomi</taxon>
        <taxon>Mammalia</taxon>
        <taxon>Eutheria</taxon>
        <taxon>Laurasiatheria</taxon>
        <taxon>Carnivora</taxon>
        <taxon>Caniformia</taxon>
        <taxon>Ursidae</taxon>
        <taxon>Ursus</taxon>
    </lineage>
</organism>
<dbReference type="InterPro" id="IPR011990">
    <property type="entry name" value="TPR-like_helical_dom_sf"/>
</dbReference>
<keyword evidence="12" id="KW-1185">Reference proteome</keyword>
<dbReference type="GO" id="GO:0031491">
    <property type="term" value="F:nucleosome binding"/>
    <property type="evidence" value="ECO:0007669"/>
    <property type="project" value="TreeGrafter"/>
</dbReference>
<dbReference type="InterPro" id="IPR015134">
    <property type="entry name" value="MEF2-bd"/>
</dbReference>
<dbReference type="FunFam" id="1.25.40.10:FF:000076">
    <property type="entry name" value="calcineurin-binding protein cabin-1 isoform X1"/>
    <property type="match status" value="1"/>
</dbReference>
<dbReference type="CTD" id="23523"/>
<gene>
    <name evidence="13" type="primary">CABIN1</name>
</gene>
<dbReference type="RefSeq" id="XP_040475434.1">
    <property type="nucleotide sequence ID" value="XM_040619500.1"/>
</dbReference>